<dbReference type="Pfam" id="PF11112">
    <property type="entry name" value="PyocinActivator"/>
    <property type="match status" value="1"/>
</dbReference>
<dbReference type="PATRIC" id="fig|1217705.3.peg.2413"/>
<evidence type="ECO:0008006" key="3">
    <source>
        <dbReference type="Google" id="ProtNLM"/>
    </source>
</evidence>
<dbReference type="GO" id="GO:0006355">
    <property type="term" value="P:regulation of DNA-templated transcription"/>
    <property type="evidence" value="ECO:0007669"/>
    <property type="project" value="InterPro"/>
</dbReference>
<evidence type="ECO:0000313" key="1">
    <source>
        <dbReference type="EMBL" id="ENW99672.1"/>
    </source>
</evidence>
<dbReference type="Proteomes" id="UP000013248">
    <property type="component" value="Unassembled WGS sequence"/>
</dbReference>
<dbReference type="EMBL" id="APRP01000028">
    <property type="protein sequence ID" value="ENW99672.1"/>
    <property type="molecule type" value="Genomic_DNA"/>
</dbReference>
<dbReference type="STRING" id="1217705.F900_02478"/>
<dbReference type="AlphaFoldDB" id="N9LTN0"/>
<gene>
    <name evidence="1" type="ORF">F900_02478</name>
</gene>
<sequence length="95" mass="11387">MLTDLTTSDYLFLKYRSVHIKLEDVVKEYYPNLNKENMLTRARQQRFPFTCFRIDESQKGAFFVNLHELAEVIDDIYRIQYSIFQNKVQKAIKAS</sequence>
<protein>
    <recommendedName>
        <fullName evidence="3">Pyocin activator protein PrtN</fullName>
    </recommendedName>
</protein>
<organism evidence="1 2">
    <name type="scientific">Acinetobacter modestus</name>
    <dbReference type="NCBI Taxonomy" id="1776740"/>
    <lineage>
        <taxon>Bacteria</taxon>
        <taxon>Pseudomonadati</taxon>
        <taxon>Pseudomonadota</taxon>
        <taxon>Gammaproteobacteria</taxon>
        <taxon>Moraxellales</taxon>
        <taxon>Moraxellaceae</taxon>
        <taxon>Acinetobacter</taxon>
    </lineage>
</organism>
<reference evidence="1 2" key="1">
    <citation type="submission" date="2013-02" db="EMBL/GenBank/DDBJ databases">
        <title>The Genome Sequence of Acinetobacter sp. ANC 3862.</title>
        <authorList>
            <consortium name="The Broad Institute Genome Sequencing Platform"/>
            <consortium name="The Broad Institute Genome Sequencing Center for Infectious Disease"/>
            <person name="Cerqueira G."/>
            <person name="Feldgarden M."/>
            <person name="Courvalin P."/>
            <person name="Perichon B."/>
            <person name="Grillot-Courvalin C."/>
            <person name="Clermont D."/>
            <person name="Rocha E."/>
            <person name="Yoon E.-J."/>
            <person name="Nemec A."/>
            <person name="Walker B."/>
            <person name="Young S.K."/>
            <person name="Zeng Q."/>
            <person name="Gargeya S."/>
            <person name="Fitzgerald M."/>
            <person name="Haas B."/>
            <person name="Abouelleil A."/>
            <person name="Alvarado L."/>
            <person name="Arachchi H.M."/>
            <person name="Berlin A.M."/>
            <person name="Chapman S.B."/>
            <person name="Dewar J."/>
            <person name="Goldberg J."/>
            <person name="Griggs A."/>
            <person name="Gujja S."/>
            <person name="Hansen M."/>
            <person name="Howarth C."/>
            <person name="Imamovic A."/>
            <person name="Larimer J."/>
            <person name="McCowan C."/>
            <person name="Murphy C."/>
            <person name="Neiman D."/>
            <person name="Pearson M."/>
            <person name="Priest M."/>
            <person name="Roberts A."/>
            <person name="Saif S."/>
            <person name="Shea T."/>
            <person name="Sisk P."/>
            <person name="Sykes S."/>
            <person name="Wortman J."/>
            <person name="Nusbaum C."/>
            <person name="Birren B."/>
        </authorList>
    </citation>
    <scope>NUCLEOTIDE SEQUENCE [LARGE SCALE GENOMIC DNA]</scope>
    <source>
        <strain evidence="1 2">ANC 3862</strain>
    </source>
</reference>
<accession>N9LTN0</accession>
<dbReference type="RefSeq" id="WP_005217913.1">
    <property type="nucleotide sequence ID" value="NZ_KB850089.1"/>
</dbReference>
<name>N9LTN0_9GAMM</name>
<dbReference type="InterPro" id="IPR020518">
    <property type="entry name" value="Tscrpt_reg_PrtN"/>
</dbReference>
<comment type="caution">
    <text evidence="1">The sequence shown here is derived from an EMBL/GenBank/DDBJ whole genome shotgun (WGS) entry which is preliminary data.</text>
</comment>
<proteinExistence type="predicted"/>
<evidence type="ECO:0000313" key="2">
    <source>
        <dbReference type="Proteomes" id="UP000013248"/>
    </source>
</evidence>
<dbReference type="eggNOG" id="ENOG5032A9F">
    <property type="taxonomic scope" value="Bacteria"/>
</dbReference>
<dbReference type="HOGENOM" id="CLU_165465_1_0_6"/>